<evidence type="ECO:0000256" key="1">
    <source>
        <dbReference type="SAM" id="MobiDB-lite"/>
    </source>
</evidence>
<evidence type="ECO:0000313" key="3">
    <source>
        <dbReference type="Proteomes" id="UP000053105"/>
    </source>
</evidence>
<organism evidence="2 3">
    <name type="scientific">Melipona quadrifasciata</name>
    <dbReference type="NCBI Taxonomy" id="166423"/>
    <lineage>
        <taxon>Eukaryota</taxon>
        <taxon>Metazoa</taxon>
        <taxon>Ecdysozoa</taxon>
        <taxon>Arthropoda</taxon>
        <taxon>Hexapoda</taxon>
        <taxon>Insecta</taxon>
        <taxon>Pterygota</taxon>
        <taxon>Neoptera</taxon>
        <taxon>Endopterygota</taxon>
        <taxon>Hymenoptera</taxon>
        <taxon>Apocrita</taxon>
        <taxon>Aculeata</taxon>
        <taxon>Apoidea</taxon>
        <taxon>Anthophila</taxon>
        <taxon>Apidae</taxon>
        <taxon>Melipona</taxon>
    </lineage>
</organism>
<reference evidence="2 3" key="1">
    <citation type="submission" date="2015-07" db="EMBL/GenBank/DDBJ databases">
        <title>The genome of Melipona quadrifasciata.</title>
        <authorList>
            <person name="Pan H."/>
            <person name="Kapheim K."/>
        </authorList>
    </citation>
    <scope>NUCLEOTIDE SEQUENCE [LARGE SCALE GENOMIC DNA]</scope>
    <source>
        <strain evidence="2">0111107301</strain>
        <tissue evidence="2">Whole body</tissue>
    </source>
</reference>
<dbReference type="EMBL" id="KQ435776">
    <property type="protein sequence ID" value="KOX74938.1"/>
    <property type="molecule type" value="Genomic_DNA"/>
</dbReference>
<evidence type="ECO:0000313" key="2">
    <source>
        <dbReference type="EMBL" id="KOX74938.1"/>
    </source>
</evidence>
<dbReference type="AlphaFoldDB" id="A0A0N0BGK6"/>
<keyword evidence="3" id="KW-1185">Reference proteome</keyword>
<proteinExistence type="predicted"/>
<sequence length="138" mass="16263">MISTKLYTENDEYIYILLSKYYFTQHCDWDIARCKEEFNDLHAQAMFFGEKQFGYCVQQLRKANFENAKLASTSCHERNAKGEEQYPGGRALNETPRHADCKSDGTNTSAHITKSNIIMLLQLYYYYYHRMLLQSTQL</sequence>
<protein>
    <submittedName>
        <fullName evidence="2">Uncharacterized protein</fullName>
    </submittedName>
</protein>
<gene>
    <name evidence="2" type="ORF">WN51_13499</name>
</gene>
<accession>A0A0N0BGK6</accession>
<feature type="region of interest" description="Disordered" evidence="1">
    <location>
        <begin position="80"/>
        <end position="107"/>
    </location>
</feature>
<dbReference type="Proteomes" id="UP000053105">
    <property type="component" value="Unassembled WGS sequence"/>
</dbReference>
<name>A0A0N0BGK6_9HYME</name>